<dbReference type="RefSeq" id="WP_284298287.1">
    <property type="nucleotide sequence ID" value="NZ_BSVA01000001.1"/>
</dbReference>
<dbReference type="EMBL" id="BSVA01000001">
    <property type="protein sequence ID" value="GMA90497.1"/>
    <property type="molecule type" value="Genomic_DNA"/>
</dbReference>
<reference evidence="2" key="1">
    <citation type="journal article" date="2019" name="Int. J. Syst. Evol. Microbiol.">
        <title>The Global Catalogue of Microorganisms (GCM) 10K type strain sequencing project: providing services to taxonomists for standard genome sequencing and annotation.</title>
        <authorList>
            <consortium name="The Broad Institute Genomics Platform"/>
            <consortium name="The Broad Institute Genome Sequencing Center for Infectious Disease"/>
            <person name="Wu L."/>
            <person name="Ma J."/>
        </authorList>
    </citation>
    <scope>NUCLEOTIDE SEQUENCE [LARGE SCALE GENOMIC DNA]</scope>
    <source>
        <strain evidence="2">NBRC 108755</strain>
    </source>
</reference>
<protein>
    <submittedName>
        <fullName evidence="1">Uncharacterized protein</fullName>
    </submittedName>
</protein>
<organism evidence="1 2">
    <name type="scientific">Homoserinibacter gongjuensis</name>
    <dbReference type="NCBI Taxonomy" id="1162968"/>
    <lineage>
        <taxon>Bacteria</taxon>
        <taxon>Bacillati</taxon>
        <taxon>Actinomycetota</taxon>
        <taxon>Actinomycetes</taxon>
        <taxon>Micrococcales</taxon>
        <taxon>Microbacteriaceae</taxon>
        <taxon>Homoserinibacter</taxon>
    </lineage>
</organism>
<evidence type="ECO:0000313" key="1">
    <source>
        <dbReference type="EMBL" id="GMA90497.1"/>
    </source>
</evidence>
<sequence length="48" mass="5317">MLDVEPATSSNIAEARPDELLSIHGVRLDVLAAGERFDLEQRRPVAEE</sequence>
<accession>A0ABQ6JUR2</accession>
<name>A0ABQ6JUR2_9MICO</name>
<gene>
    <name evidence="1" type="ORF">GCM10025869_10260</name>
</gene>
<keyword evidence="2" id="KW-1185">Reference proteome</keyword>
<dbReference type="Proteomes" id="UP001157069">
    <property type="component" value="Unassembled WGS sequence"/>
</dbReference>
<evidence type="ECO:0000313" key="2">
    <source>
        <dbReference type="Proteomes" id="UP001157069"/>
    </source>
</evidence>
<comment type="caution">
    <text evidence="1">The sequence shown here is derived from an EMBL/GenBank/DDBJ whole genome shotgun (WGS) entry which is preliminary data.</text>
</comment>
<proteinExistence type="predicted"/>